<keyword evidence="5" id="KW-0560">Oxidoreductase</keyword>
<evidence type="ECO:0000256" key="3">
    <source>
        <dbReference type="ARBA" id="ARBA00022723"/>
    </source>
</evidence>
<dbReference type="InterPro" id="IPR004852">
    <property type="entry name" value="Di-haem_cyt_c_peroxidsae"/>
</dbReference>
<proteinExistence type="predicted"/>
<evidence type="ECO:0000313" key="11">
    <source>
        <dbReference type="Proteomes" id="UP001207930"/>
    </source>
</evidence>
<keyword evidence="4 8" id="KW-0732">Signal</keyword>
<evidence type="ECO:0000313" key="10">
    <source>
        <dbReference type="EMBL" id="MCW1886453.1"/>
    </source>
</evidence>
<organism evidence="10 11">
    <name type="scientific">Luteolibacter flavescens</name>
    <dbReference type="NCBI Taxonomy" id="1859460"/>
    <lineage>
        <taxon>Bacteria</taxon>
        <taxon>Pseudomonadati</taxon>
        <taxon>Verrucomicrobiota</taxon>
        <taxon>Verrucomicrobiia</taxon>
        <taxon>Verrucomicrobiales</taxon>
        <taxon>Verrucomicrobiaceae</taxon>
        <taxon>Luteolibacter</taxon>
    </lineage>
</organism>
<dbReference type="Proteomes" id="UP001207930">
    <property type="component" value="Unassembled WGS sequence"/>
</dbReference>
<evidence type="ECO:0000256" key="4">
    <source>
        <dbReference type="ARBA" id="ARBA00022729"/>
    </source>
</evidence>
<dbReference type="InterPro" id="IPR051395">
    <property type="entry name" value="Cytochrome_c_Peroxidase/MauG"/>
</dbReference>
<keyword evidence="2 7" id="KW-0349">Heme</keyword>
<feature type="chain" id="PRO_5046074987" evidence="8">
    <location>
        <begin position="21"/>
        <end position="450"/>
    </location>
</feature>
<evidence type="ECO:0000256" key="2">
    <source>
        <dbReference type="ARBA" id="ARBA00022617"/>
    </source>
</evidence>
<dbReference type="RefSeq" id="WP_264502410.1">
    <property type="nucleotide sequence ID" value="NZ_JAPDDS010000010.1"/>
</dbReference>
<dbReference type="InterPro" id="IPR009056">
    <property type="entry name" value="Cyt_c-like_dom"/>
</dbReference>
<evidence type="ECO:0000256" key="1">
    <source>
        <dbReference type="ARBA" id="ARBA00004196"/>
    </source>
</evidence>
<protein>
    <submittedName>
        <fullName evidence="10">C-type cytochrome</fullName>
    </submittedName>
</protein>
<dbReference type="Pfam" id="PF03150">
    <property type="entry name" value="CCP_MauG"/>
    <property type="match status" value="1"/>
</dbReference>
<comment type="subcellular location">
    <subcellularLocation>
        <location evidence="1">Cell envelope</location>
    </subcellularLocation>
</comment>
<evidence type="ECO:0000256" key="8">
    <source>
        <dbReference type="SAM" id="SignalP"/>
    </source>
</evidence>
<dbReference type="PROSITE" id="PS51007">
    <property type="entry name" value="CYTC"/>
    <property type="match status" value="1"/>
</dbReference>
<dbReference type="InterPro" id="IPR036909">
    <property type="entry name" value="Cyt_c-like_dom_sf"/>
</dbReference>
<evidence type="ECO:0000256" key="5">
    <source>
        <dbReference type="ARBA" id="ARBA00023002"/>
    </source>
</evidence>
<gene>
    <name evidence="10" type="ORF">OKA04_17070</name>
</gene>
<dbReference type="EMBL" id="JAPDDS010000010">
    <property type="protein sequence ID" value="MCW1886453.1"/>
    <property type="molecule type" value="Genomic_DNA"/>
</dbReference>
<dbReference type="PANTHER" id="PTHR30600:SF10">
    <property type="entry name" value="BLL6722 PROTEIN"/>
    <property type="match status" value="1"/>
</dbReference>
<keyword evidence="3 7" id="KW-0479">Metal-binding</keyword>
<evidence type="ECO:0000256" key="6">
    <source>
        <dbReference type="ARBA" id="ARBA00023004"/>
    </source>
</evidence>
<reference evidence="10 11" key="1">
    <citation type="submission" date="2022-10" db="EMBL/GenBank/DDBJ databases">
        <title>Luteolibacter flavescens strain MCCC 1K03193, whole genome shotgun sequencing project.</title>
        <authorList>
            <person name="Zhao G."/>
            <person name="Shen L."/>
        </authorList>
    </citation>
    <scope>NUCLEOTIDE SEQUENCE [LARGE SCALE GENOMIC DNA]</scope>
    <source>
        <strain evidence="10 11">MCCC 1K03193</strain>
    </source>
</reference>
<feature type="domain" description="Cytochrome c" evidence="9">
    <location>
        <begin position="297"/>
        <end position="431"/>
    </location>
</feature>
<name>A0ABT3FS95_9BACT</name>
<dbReference type="SUPFAM" id="SSF46626">
    <property type="entry name" value="Cytochrome c"/>
    <property type="match status" value="2"/>
</dbReference>
<sequence length="450" mass="48946">MKKLLLFAATILPASAEVSAQLPAESATTRILHEGDQIVLEVHDSGNHTWRVQTSDTLGTWTNGDTRRVFNGTLRIPMPIEGTKRFFRLNTDEAGAFASDSDSALLLPATFLNHATPALPPHLLTPAIRGQDNTPVSNPTTNAGATLGRVLFYDKRLSANQTISCASCHQAAHGFSDPRRFSVGFDGGLTDRNSMGLTNAKYYLRENYFWDERAATLEEQVLQPIQNSIEMGMTLDLLVTRLSAEPFYGELFIDAFGSATVNSDRISKALAQFVRSIISGQSKYDAGVASGFTNFTAQENQGRQIFNGAGNCTACHGSDNFVPGNAIFNNGLENPYIDKGVGRVSGLPQDEGLFKVPSLRNIELTAPYMHDGRFATLEQVVDFYSTGVVNHPNLSPQLRNPPGAPGAGQPRRLNLTTAQKAALVAFLRTLTDTAVTTDTKLQDPFRYEAE</sequence>
<dbReference type="Gene3D" id="1.10.760.10">
    <property type="entry name" value="Cytochrome c-like domain"/>
    <property type="match status" value="2"/>
</dbReference>
<evidence type="ECO:0000259" key="9">
    <source>
        <dbReference type="PROSITE" id="PS51007"/>
    </source>
</evidence>
<evidence type="ECO:0000256" key="7">
    <source>
        <dbReference type="PROSITE-ProRule" id="PRU00433"/>
    </source>
</evidence>
<accession>A0ABT3FS95</accession>
<dbReference type="PANTHER" id="PTHR30600">
    <property type="entry name" value="CYTOCHROME C PEROXIDASE-RELATED"/>
    <property type="match status" value="1"/>
</dbReference>
<keyword evidence="11" id="KW-1185">Reference proteome</keyword>
<keyword evidence="6 7" id="KW-0408">Iron</keyword>
<feature type="signal peptide" evidence="8">
    <location>
        <begin position="1"/>
        <end position="20"/>
    </location>
</feature>
<comment type="caution">
    <text evidence="10">The sequence shown here is derived from an EMBL/GenBank/DDBJ whole genome shotgun (WGS) entry which is preliminary data.</text>
</comment>